<evidence type="ECO:0000259" key="11">
    <source>
        <dbReference type="PROSITE" id="PS50011"/>
    </source>
</evidence>
<keyword evidence="6" id="KW-1133">Transmembrane helix</keyword>
<comment type="subcellular location">
    <subcellularLocation>
        <location evidence="1">Membrane</location>
        <topology evidence="1">Single-pass membrane protein</topology>
    </subcellularLocation>
</comment>
<keyword evidence="3" id="KW-0812">Transmembrane</keyword>
<dbReference type="SMR" id="A0A067F9F2"/>
<dbReference type="EMBL" id="KK784909">
    <property type="protein sequence ID" value="KDO64024.1"/>
    <property type="molecule type" value="Genomic_DNA"/>
</dbReference>
<keyword evidence="13" id="KW-1185">Reference proteome</keyword>
<evidence type="ECO:0000313" key="12">
    <source>
        <dbReference type="EMBL" id="KDO64024.1"/>
    </source>
</evidence>
<evidence type="ECO:0000256" key="9">
    <source>
        <dbReference type="ARBA" id="ARBA00023180"/>
    </source>
</evidence>
<evidence type="ECO:0000256" key="4">
    <source>
        <dbReference type="ARBA" id="ARBA00022729"/>
    </source>
</evidence>
<accession>A0A067F9F2</accession>
<evidence type="ECO:0000256" key="2">
    <source>
        <dbReference type="ARBA" id="ARBA00022614"/>
    </source>
</evidence>
<reference evidence="12 13" key="1">
    <citation type="submission" date="2014-04" db="EMBL/GenBank/DDBJ databases">
        <authorList>
            <consortium name="International Citrus Genome Consortium"/>
            <person name="Gmitter F."/>
            <person name="Chen C."/>
            <person name="Farmerie W."/>
            <person name="Harkins T."/>
            <person name="Desany B."/>
            <person name="Mohiuddin M."/>
            <person name="Kodira C."/>
            <person name="Borodovsky M."/>
            <person name="Lomsadze A."/>
            <person name="Burns P."/>
            <person name="Jenkins J."/>
            <person name="Prochnik S."/>
            <person name="Shu S."/>
            <person name="Chapman J."/>
            <person name="Pitluck S."/>
            <person name="Schmutz J."/>
            <person name="Rokhsar D."/>
        </authorList>
    </citation>
    <scope>NUCLEOTIDE SEQUENCE</scope>
</reference>
<keyword evidence="5" id="KW-0677">Repeat</keyword>
<dbReference type="GO" id="GO:0005524">
    <property type="term" value="F:ATP binding"/>
    <property type="evidence" value="ECO:0007669"/>
    <property type="project" value="InterPro"/>
</dbReference>
<evidence type="ECO:0000256" key="3">
    <source>
        <dbReference type="ARBA" id="ARBA00022692"/>
    </source>
</evidence>
<dbReference type="AlphaFoldDB" id="A0A067F9F2"/>
<dbReference type="STRING" id="2711.A0A067F9F2"/>
<dbReference type="GO" id="GO:0004674">
    <property type="term" value="F:protein serine/threonine kinase activity"/>
    <property type="evidence" value="ECO:0000318"/>
    <property type="project" value="GO_Central"/>
</dbReference>
<dbReference type="FunFam" id="1.10.510.10:FF:000479">
    <property type="entry name" value="Leucine-rich repeat receptor-like protein kinase"/>
    <property type="match status" value="1"/>
</dbReference>
<evidence type="ECO:0000256" key="8">
    <source>
        <dbReference type="ARBA" id="ARBA00023170"/>
    </source>
</evidence>
<dbReference type="SUPFAM" id="SSF56112">
    <property type="entry name" value="Protein kinase-like (PK-like)"/>
    <property type="match status" value="1"/>
</dbReference>
<dbReference type="Gene3D" id="3.30.200.20">
    <property type="entry name" value="Phosphorylase Kinase, domain 1"/>
    <property type="match status" value="1"/>
</dbReference>
<name>A0A067F9F2_CITSI</name>
<keyword evidence="4 10" id="KW-0732">Signal</keyword>
<dbReference type="InterPro" id="IPR011009">
    <property type="entry name" value="Kinase-like_dom_sf"/>
</dbReference>
<keyword evidence="7" id="KW-0472">Membrane</keyword>
<keyword evidence="8" id="KW-0675">Receptor</keyword>
<sequence>MFSFVLKLILAAVRGGSRDRGPTIFSPLVEKQDLAFLKKEDCFDSLKKIGSGGWGEVFYKAELPGSNGKMIAIRKLIVDAPMSAAELIKQDIDEYSDLLHWKIGAIRSEIITANQTRHRNILPLLAHMVRPNCHLLVYEFMKNGSLQDILYDVSQGRRELDWPARHRIARGIASGLEYLHMCHRPRLIHRDIKPANVLIDDDMEARISDFGHGKLMPDGHAQITVKCMVGTMGYMAPESLQTETISDKCDIYSFGVLLAVLVMGKFPVDDFFGHTEEMDMVKWMRNVIFSENPNRAINSKLLGNGYEEQMLLVLKLACFCTLKDPDERPSSKDVRSM</sequence>
<dbReference type="InterPro" id="IPR051564">
    <property type="entry name" value="LRR_receptor-like_kinase"/>
</dbReference>
<proteinExistence type="predicted"/>
<feature type="non-terminal residue" evidence="12">
    <location>
        <position position="337"/>
    </location>
</feature>
<dbReference type="Gene3D" id="1.10.510.10">
    <property type="entry name" value="Transferase(Phosphotransferase) domain 1"/>
    <property type="match status" value="1"/>
</dbReference>
<evidence type="ECO:0000256" key="6">
    <source>
        <dbReference type="ARBA" id="ARBA00022989"/>
    </source>
</evidence>
<feature type="chain" id="PRO_5012791220" description="Protein kinase domain-containing protein" evidence="10">
    <location>
        <begin position="16"/>
        <end position="337"/>
    </location>
</feature>
<dbReference type="Pfam" id="PF00069">
    <property type="entry name" value="Pkinase"/>
    <property type="match status" value="1"/>
</dbReference>
<dbReference type="SMART" id="SM00220">
    <property type="entry name" value="S_TKc"/>
    <property type="match status" value="1"/>
</dbReference>
<dbReference type="PROSITE" id="PS50011">
    <property type="entry name" value="PROTEIN_KINASE_DOM"/>
    <property type="match status" value="1"/>
</dbReference>
<gene>
    <name evidence="12" type="ORF">CISIN_1g040898mg</name>
</gene>
<feature type="domain" description="Protein kinase" evidence="11">
    <location>
        <begin position="43"/>
        <end position="337"/>
    </location>
</feature>
<evidence type="ECO:0000313" key="13">
    <source>
        <dbReference type="Proteomes" id="UP000027120"/>
    </source>
</evidence>
<keyword evidence="2" id="KW-0433">Leucine-rich repeat</keyword>
<dbReference type="GO" id="GO:0016020">
    <property type="term" value="C:membrane"/>
    <property type="evidence" value="ECO:0000318"/>
    <property type="project" value="GO_Central"/>
</dbReference>
<dbReference type="InterPro" id="IPR008271">
    <property type="entry name" value="Ser/Thr_kinase_AS"/>
</dbReference>
<dbReference type="Proteomes" id="UP000027120">
    <property type="component" value="Unassembled WGS sequence"/>
</dbReference>
<organism evidence="12 13">
    <name type="scientific">Citrus sinensis</name>
    <name type="common">Sweet orange</name>
    <name type="synonym">Citrus aurantium var. sinensis</name>
    <dbReference type="NCBI Taxonomy" id="2711"/>
    <lineage>
        <taxon>Eukaryota</taxon>
        <taxon>Viridiplantae</taxon>
        <taxon>Streptophyta</taxon>
        <taxon>Embryophyta</taxon>
        <taxon>Tracheophyta</taxon>
        <taxon>Spermatophyta</taxon>
        <taxon>Magnoliopsida</taxon>
        <taxon>eudicotyledons</taxon>
        <taxon>Gunneridae</taxon>
        <taxon>Pentapetalae</taxon>
        <taxon>rosids</taxon>
        <taxon>malvids</taxon>
        <taxon>Sapindales</taxon>
        <taxon>Rutaceae</taxon>
        <taxon>Aurantioideae</taxon>
        <taxon>Citrus</taxon>
    </lineage>
</organism>
<evidence type="ECO:0000256" key="7">
    <source>
        <dbReference type="ARBA" id="ARBA00023136"/>
    </source>
</evidence>
<dbReference type="PANTHER" id="PTHR48055">
    <property type="entry name" value="LEUCINE-RICH REPEAT RECEPTOR PROTEIN KINASE EMS1"/>
    <property type="match status" value="1"/>
</dbReference>
<evidence type="ECO:0000256" key="10">
    <source>
        <dbReference type="SAM" id="SignalP"/>
    </source>
</evidence>
<evidence type="ECO:0000256" key="5">
    <source>
        <dbReference type="ARBA" id="ARBA00022737"/>
    </source>
</evidence>
<feature type="signal peptide" evidence="10">
    <location>
        <begin position="1"/>
        <end position="15"/>
    </location>
</feature>
<dbReference type="PROSITE" id="PS00108">
    <property type="entry name" value="PROTEIN_KINASE_ST"/>
    <property type="match status" value="1"/>
</dbReference>
<dbReference type="PANTHER" id="PTHR48055:SF22">
    <property type="entry name" value="LEUCINE-RICH REPEAT RECEPTOR-LIKE SERINE_THREONINE_TYROSINE-PROTEIN KINASE SOBIR1"/>
    <property type="match status" value="1"/>
</dbReference>
<dbReference type="InterPro" id="IPR000719">
    <property type="entry name" value="Prot_kinase_dom"/>
</dbReference>
<evidence type="ECO:0000256" key="1">
    <source>
        <dbReference type="ARBA" id="ARBA00004167"/>
    </source>
</evidence>
<protein>
    <recommendedName>
        <fullName evidence="11">Protein kinase domain-containing protein</fullName>
    </recommendedName>
</protein>
<keyword evidence="9" id="KW-0325">Glycoprotein</keyword>